<proteinExistence type="evidence at transcript level"/>
<dbReference type="AlphaFoldDB" id="C4IZG3"/>
<name>C4IZG3_MAIZE</name>
<feature type="region of interest" description="Disordered" evidence="1">
    <location>
        <begin position="1"/>
        <end position="92"/>
    </location>
</feature>
<feature type="compositionally biased region" description="Basic and acidic residues" evidence="1">
    <location>
        <begin position="44"/>
        <end position="68"/>
    </location>
</feature>
<protein>
    <submittedName>
        <fullName evidence="2">Uncharacterized protein</fullName>
    </submittedName>
</protein>
<reference evidence="2" key="2">
    <citation type="submission" date="2012-06" db="EMBL/GenBank/DDBJ databases">
        <authorList>
            <person name="Yu Y."/>
            <person name="Currie J."/>
            <person name="Lomeli R."/>
            <person name="Angelova A."/>
            <person name="Collura K."/>
            <person name="Wissotski M."/>
            <person name="Campos D."/>
            <person name="Kudrna D."/>
            <person name="Golser W."/>
            <person name="Ashely E."/>
            <person name="Descour A."/>
            <person name="Fernandes J."/>
            <person name="Soderlund C."/>
            <person name="Walbot V."/>
        </authorList>
    </citation>
    <scope>NUCLEOTIDE SEQUENCE</scope>
    <source>
        <strain evidence="2">B73</strain>
    </source>
</reference>
<evidence type="ECO:0000256" key="1">
    <source>
        <dbReference type="SAM" id="MobiDB-lite"/>
    </source>
</evidence>
<sequence length="92" mass="9904">MRIGVETRLIAERPQGSAQDGREPGRSAAPPAPPKKKPRTTPLDLDHKFHPANLEDSKPERMDSHSSEPTHLGRVVLKRGHAQSSPSGVGSA</sequence>
<reference evidence="2" key="1">
    <citation type="journal article" date="2009" name="PLoS Genet.">
        <title>Sequencing, mapping, and analysis of 27,455 maize full-length cDNAs.</title>
        <authorList>
            <person name="Soderlund C."/>
            <person name="Descour A."/>
            <person name="Kudrna D."/>
            <person name="Bomhoff M."/>
            <person name="Boyd L."/>
            <person name="Currie J."/>
            <person name="Angelova A."/>
            <person name="Collura K."/>
            <person name="Wissotski M."/>
            <person name="Ashley E."/>
            <person name="Morrow D."/>
            <person name="Fernandes J."/>
            <person name="Walbot V."/>
            <person name="Yu Y."/>
        </authorList>
    </citation>
    <scope>NUCLEOTIDE SEQUENCE</scope>
    <source>
        <strain evidence="2">B73</strain>
    </source>
</reference>
<feature type="compositionally biased region" description="Polar residues" evidence="1">
    <location>
        <begin position="82"/>
        <end position="92"/>
    </location>
</feature>
<organism evidence="2">
    <name type="scientific">Zea mays</name>
    <name type="common">Maize</name>
    <dbReference type="NCBI Taxonomy" id="4577"/>
    <lineage>
        <taxon>Eukaryota</taxon>
        <taxon>Viridiplantae</taxon>
        <taxon>Streptophyta</taxon>
        <taxon>Embryophyta</taxon>
        <taxon>Tracheophyta</taxon>
        <taxon>Spermatophyta</taxon>
        <taxon>Magnoliopsida</taxon>
        <taxon>Liliopsida</taxon>
        <taxon>Poales</taxon>
        <taxon>Poaceae</taxon>
        <taxon>PACMAD clade</taxon>
        <taxon>Panicoideae</taxon>
        <taxon>Andropogonodae</taxon>
        <taxon>Andropogoneae</taxon>
        <taxon>Tripsacinae</taxon>
        <taxon>Zea</taxon>
    </lineage>
</organism>
<evidence type="ECO:0000313" key="2">
    <source>
        <dbReference type="EMBL" id="ACR34313.1"/>
    </source>
</evidence>
<dbReference type="EMBL" id="BT083960">
    <property type="protein sequence ID" value="ACR34313.1"/>
    <property type="molecule type" value="mRNA"/>
</dbReference>
<accession>C4IZG3</accession>